<dbReference type="InterPro" id="IPR039315">
    <property type="entry name" value="CheW"/>
</dbReference>
<dbReference type="SMART" id="SM00260">
    <property type="entry name" value="CheW"/>
    <property type="match status" value="1"/>
</dbReference>
<evidence type="ECO:0000313" key="3">
    <source>
        <dbReference type="Proteomes" id="UP001333710"/>
    </source>
</evidence>
<proteinExistence type="predicted"/>
<organism evidence="2 3">
    <name type="scientific">Planctobacterium marinum</name>
    <dbReference type="NCBI Taxonomy" id="1631968"/>
    <lineage>
        <taxon>Bacteria</taxon>
        <taxon>Pseudomonadati</taxon>
        <taxon>Pseudomonadota</taxon>
        <taxon>Gammaproteobacteria</taxon>
        <taxon>Alteromonadales</taxon>
        <taxon>Alteromonadaceae</taxon>
        <taxon>Planctobacterium</taxon>
    </lineage>
</organism>
<dbReference type="GO" id="GO:0007165">
    <property type="term" value="P:signal transduction"/>
    <property type="evidence" value="ECO:0007669"/>
    <property type="project" value="InterPro"/>
</dbReference>
<evidence type="ECO:0000259" key="1">
    <source>
        <dbReference type="PROSITE" id="PS50851"/>
    </source>
</evidence>
<evidence type="ECO:0000313" key="2">
    <source>
        <dbReference type="EMBL" id="BDX08386.1"/>
    </source>
</evidence>
<dbReference type="InterPro" id="IPR036061">
    <property type="entry name" value="CheW-like_dom_sf"/>
</dbReference>
<dbReference type="InterPro" id="IPR002545">
    <property type="entry name" value="CheW-lke_dom"/>
</dbReference>
<dbReference type="GO" id="GO:0006935">
    <property type="term" value="P:chemotaxis"/>
    <property type="evidence" value="ECO:0007669"/>
    <property type="project" value="InterPro"/>
</dbReference>
<feature type="domain" description="CheW-like" evidence="1">
    <location>
        <begin position="5"/>
        <end position="149"/>
    </location>
</feature>
<dbReference type="EMBL" id="AP027272">
    <property type="protein sequence ID" value="BDX08386.1"/>
    <property type="molecule type" value="Genomic_DNA"/>
</dbReference>
<dbReference type="RefSeq" id="WP_338294458.1">
    <property type="nucleotide sequence ID" value="NZ_AP027272.1"/>
</dbReference>
<dbReference type="Proteomes" id="UP001333710">
    <property type="component" value="Chromosome"/>
</dbReference>
<dbReference type="Pfam" id="PF01584">
    <property type="entry name" value="CheW"/>
    <property type="match status" value="1"/>
</dbReference>
<dbReference type="PANTHER" id="PTHR22617:SF23">
    <property type="entry name" value="CHEMOTAXIS PROTEIN CHEW"/>
    <property type="match status" value="1"/>
</dbReference>
<name>A0AA48KR23_9ALTE</name>
<dbReference type="PROSITE" id="PS50851">
    <property type="entry name" value="CHEW"/>
    <property type="match status" value="1"/>
</dbReference>
<dbReference type="KEGG" id="pmaw:MACH26_39070"/>
<dbReference type="AlphaFoldDB" id="A0AA48KR23"/>
<accession>A0AA48KR23</accession>
<dbReference type="PANTHER" id="PTHR22617">
    <property type="entry name" value="CHEMOTAXIS SENSOR HISTIDINE KINASE-RELATED"/>
    <property type="match status" value="1"/>
</dbReference>
<reference evidence="2" key="1">
    <citation type="submission" date="2023-01" db="EMBL/GenBank/DDBJ databases">
        <title>Complete genome sequence of Planctobacterium marinum strain Dej080120_11.</title>
        <authorList>
            <person name="Ueki S."/>
            <person name="Maruyama F."/>
        </authorList>
    </citation>
    <scope>NUCLEOTIDE SEQUENCE</scope>
    <source>
        <strain evidence="2">Dej080120_11</strain>
    </source>
</reference>
<gene>
    <name evidence="2" type="primary">cheW_1</name>
    <name evidence="2" type="ORF">MACH26_39070</name>
</gene>
<dbReference type="Gene3D" id="2.40.50.180">
    <property type="entry name" value="CheA-289, Domain 4"/>
    <property type="match status" value="1"/>
</dbReference>
<sequence>MNIDEVQLLSFTLGDNIYGIDITRVQEIRALGEIRELPNTPSYCMGVIDFRNSMVPILDMRDIFGYTAKPMDKQTVMVVVSVGEPGKDMLVGIIVDSVSDVIAVEPSEIRKSPKLGHNVDTEFMKGMFKYQGKIVVLLSLECIFETDKFDDLKTLVEQQAEMA</sequence>
<dbReference type="Gene3D" id="2.30.30.40">
    <property type="entry name" value="SH3 Domains"/>
    <property type="match status" value="1"/>
</dbReference>
<dbReference type="GO" id="GO:0005829">
    <property type="term" value="C:cytosol"/>
    <property type="evidence" value="ECO:0007669"/>
    <property type="project" value="TreeGrafter"/>
</dbReference>
<protein>
    <submittedName>
        <fullName evidence="2">Chemotaxis protein CheW</fullName>
    </submittedName>
</protein>
<keyword evidence="3" id="KW-1185">Reference proteome</keyword>
<dbReference type="SUPFAM" id="SSF50341">
    <property type="entry name" value="CheW-like"/>
    <property type="match status" value="1"/>
</dbReference>